<evidence type="ECO:0000256" key="1">
    <source>
        <dbReference type="SAM" id="Phobius"/>
    </source>
</evidence>
<gene>
    <name evidence="2" type="ORF">GALL_393380</name>
</gene>
<sequence>MQDEIPYEPLPPAKRVSTEPEFSRPIGAWIIVGALCVVTVALWALVASYFTLHA</sequence>
<dbReference type="AlphaFoldDB" id="A0A1J5Q6Z4"/>
<proteinExistence type="predicted"/>
<protein>
    <submittedName>
        <fullName evidence="2">Uncharacterized protein</fullName>
    </submittedName>
</protein>
<reference evidence="2" key="1">
    <citation type="submission" date="2016-10" db="EMBL/GenBank/DDBJ databases">
        <title>Sequence of Gallionella enrichment culture.</title>
        <authorList>
            <person name="Poehlein A."/>
            <person name="Muehling M."/>
            <person name="Daniel R."/>
        </authorList>
    </citation>
    <scope>NUCLEOTIDE SEQUENCE</scope>
</reference>
<accession>A0A1J5Q6Z4</accession>
<keyword evidence="1" id="KW-0472">Membrane</keyword>
<name>A0A1J5Q6Z4_9ZZZZ</name>
<dbReference type="EMBL" id="MLJW01001304">
    <property type="protein sequence ID" value="OIQ78946.1"/>
    <property type="molecule type" value="Genomic_DNA"/>
</dbReference>
<feature type="transmembrane region" description="Helical" evidence="1">
    <location>
        <begin position="26"/>
        <end position="52"/>
    </location>
</feature>
<keyword evidence="1" id="KW-0812">Transmembrane</keyword>
<evidence type="ECO:0000313" key="2">
    <source>
        <dbReference type="EMBL" id="OIQ78946.1"/>
    </source>
</evidence>
<comment type="caution">
    <text evidence="2">The sequence shown here is derived from an EMBL/GenBank/DDBJ whole genome shotgun (WGS) entry which is preliminary data.</text>
</comment>
<organism evidence="2">
    <name type="scientific">mine drainage metagenome</name>
    <dbReference type="NCBI Taxonomy" id="410659"/>
    <lineage>
        <taxon>unclassified sequences</taxon>
        <taxon>metagenomes</taxon>
        <taxon>ecological metagenomes</taxon>
    </lineage>
</organism>
<keyword evidence="1" id="KW-1133">Transmembrane helix</keyword>